<dbReference type="EMBL" id="CP000514">
    <property type="protein sequence ID" value="ABM19719.1"/>
    <property type="molecule type" value="Genomic_DNA"/>
</dbReference>
<dbReference type="InterPro" id="IPR012902">
    <property type="entry name" value="N_methyl_site"/>
</dbReference>
<organism evidence="2 3">
    <name type="scientific">Marinobacter nauticus (strain ATCC 700491 / DSM 11845 / VT8)</name>
    <name type="common">Marinobacter aquaeolei</name>
    <dbReference type="NCBI Taxonomy" id="351348"/>
    <lineage>
        <taxon>Bacteria</taxon>
        <taxon>Pseudomonadati</taxon>
        <taxon>Pseudomonadota</taxon>
        <taxon>Gammaproteobacteria</taxon>
        <taxon>Pseudomonadales</taxon>
        <taxon>Marinobacteraceae</taxon>
        <taxon>Marinobacter</taxon>
    </lineage>
</organism>
<dbReference type="Proteomes" id="UP000000998">
    <property type="component" value="Chromosome"/>
</dbReference>
<dbReference type="NCBIfam" id="TIGR02532">
    <property type="entry name" value="IV_pilin_GFxxxE"/>
    <property type="match status" value="1"/>
</dbReference>
<gene>
    <name evidence="2" type="ordered locus">Maqu_2644</name>
</gene>
<dbReference type="RefSeq" id="WP_011786090.1">
    <property type="nucleotide sequence ID" value="NC_008740.1"/>
</dbReference>
<dbReference type="STRING" id="351348.Maqu_2644"/>
<dbReference type="HOGENOM" id="CLU_1401008_0_0_6"/>
<dbReference type="KEGG" id="maq:Maqu_2644"/>
<evidence type="ECO:0000256" key="1">
    <source>
        <dbReference type="SAM" id="Phobius"/>
    </source>
</evidence>
<accession>A1U400</accession>
<evidence type="ECO:0008006" key="4">
    <source>
        <dbReference type="Google" id="ProtNLM"/>
    </source>
</evidence>
<sequence>MSQHSERGMTLMELLVAMVIGSLVITLVVRGLGLTLNLYDRVAYVTSSMDTQFRESRWWADSLGSLVPCTDLDHCLVGTSSSLKGYSLAPVLEAPGLRTEITWELQGVAGATTLVYKEHNSNELAMSLSLPQEAEFRYLGPDGRWSEAWNTNGENARLPDAIIVEGGAGDTWLYAKPGMRPYGREDYRDMLGIE</sequence>
<dbReference type="Pfam" id="PF07963">
    <property type="entry name" value="N_methyl"/>
    <property type="match status" value="1"/>
</dbReference>
<reference evidence="3" key="1">
    <citation type="journal article" date="2011" name="Appl. Environ. Microbiol.">
        <title>Genomic potential of Marinobacter aquaeolei, a biogeochemical 'opportunitroph'.</title>
        <authorList>
            <person name="Singer E."/>
            <person name="Webb E.A."/>
            <person name="Nelson W.C."/>
            <person name="Heidelberg J.F."/>
            <person name="Ivanova N."/>
            <person name="Pati A."/>
            <person name="Edwards K.J."/>
        </authorList>
    </citation>
    <scope>NUCLEOTIDE SEQUENCE [LARGE SCALE GENOMIC DNA]</scope>
    <source>
        <strain evidence="3">ATCC 700491 / DSM 11845 / VT8</strain>
    </source>
</reference>
<keyword evidence="1" id="KW-0812">Transmembrane</keyword>
<name>A1U400_MARN8</name>
<evidence type="ECO:0000313" key="2">
    <source>
        <dbReference type="EMBL" id="ABM19719.1"/>
    </source>
</evidence>
<protein>
    <recommendedName>
        <fullName evidence="4">Prepilin-type N-terminal cleavage/methylation domain-containing protein</fullName>
    </recommendedName>
</protein>
<keyword evidence="1" id="KW-0472">Membrane</keyword>
<proteinExistence type="predicted"/>
<keyword evidence="1" id="KW-1133">Transmembrane helix</keyword>
<dbReference type="eggNOG" id="COG2165">
    <property type="taxonomic scope" value="Bacteria"/>
</dbReference>
<dbReference type="OrthoDB" id="6388213at2"/>
<dbReference type="AlphaFoldDB" id="A1U400"/>
<evidence type="ECO:0000313" key="3">
    <source>
        <dbReference type="Proteomes" id="UP000000998"/>
    </source>
</evidence>
<feature type="transmembrane region" description="Helical" evidence="1">
    <location>
        <begin position="12"/>
        <end position="39"/>
    </location>
</feature>